<accession>A0A8S1XTZ0</accession>
<reference evidence="1" key="1">
    <citation type="submission" date="2021-01" db="EMBL/GenBank/DDBJ databases">
        <authorList>
            <consortium name="Genoscope - CEA"/>
            <person name="William W."/>
        </authorList>
    </citation>
    <scope>NUCLEOTIDE SEQUENCE</scope>
</reference>
<evidence type="ECO:0000313" key="2">
    <source>
        <dbReference type="Proteomes" id="UP000683925"/>
    </source>
</evidence>
<proteinExistence type="predicted"/>
<evidence type="ECO:0000313" key="1">
    <source>
        <dbReference type="EMBL" id="CAD8204443.1"/>
    </source>
</evidence>
<gene>
    <name evidence="1" type="ORF">POCTA_138.1.T1320165</name>
</gene>
<protein>
    <submittedName>
        <fullName evidence="1">Uncharacterized protein</fullName>
    </submittedName>
</protein>
<dbReference type="Proteomes" id="UP000683925">
    <property type="component" value="Unassembled WGS sequence"/>
</dbReference>
<sequence>MQILRIQENYFSDNMASLREQINTTDLQSRYNINTKYSLVFCIFNSIIRGHHQIISIWSLFLKAIVQVIFSSSPSSNLSSNHQNPELSIQIFKHNIKKVSNKKGSSKEPQCTSSIKHTFFFQQKWIKLLIITIKLLRRGRSQLFHYPCRINYRKIHNNQGQLAISSKLTTFWPQLSDDFDVQRQTETPQVAHQQSTKEQINIHRIQQNRKNLDIQEQKQHIQGSIVTHYQYIQNSCLKTLTPYNCMVCIALESLLSYLLLNQHTLNQYNYYLYKISDLLENKI</sequence>
<comment type="caution">
    <text evidence="1">The sequence shown here is derived from an EMBL/GenBank/DDBJ whole genome shotgun (WGS) entry which is preliminary data.</text>
</comment>
<name>A0A8S1XTZ0_PAROT</name>
<keyword evidence="2" id="KW-1185">Reference proteome</keyword>
<dbReference type="EMBL" id="CAJJDP010000133">
    <property type="protein sequence ID" value="CAD8204443.1"/>
    <property type="molecule type" value="Genomic_DNA"/>
</dbReference>
<dbReference type="AlphaFoldDB" id="A0A8S1XTZ0"/>
<organism evidence="1 2">
    <name type="scientific">Paramecium octaurelia</name>
    <dbReference type="NCBI Taxonomy" id="43137"/>
    <lineage>
        <taxon>Eukaryota</taxon>
        <taxon>Sar</taxon>
        <taxon>Alveolata</taxon>
        <taxon>Ciliophora</taxon>
        <taxon>Intramacronucleata</taxon>
        <taxon>Oligohymenophorea</taxon>
        <taxon>Peniculida</taxon>
        <taxon>Parameciidae</taxon>
        <taxon>Paramecium</taxon>
    </lineage>
</organism>